<feature type="compositionally biased region" description="Basic and acidic residues" evidence="7">
    <location>
        <begin position="321"/>
        <end position="334"/>
    </location>
</feature>
<dbReference type="Pfam" id="PF00076">
    <property type="entry name" value="RRM_1"/>
    <property type="match status" value="1"/>
</dbReference>
<dbReference type="FunFam" id="3.30.70.330:FF:000218">
    <property type="entry name" value="RNA-binding motif protein, X-linked 2"/>
    <property type="match status" value="1"/>
</dbReference>
<evidence type="ECO:0000256" key="4">
    <source>
        <dbReference type="ARBA" id="ARBA00064744"/>
    </source>
</evidence>
<dbReference type="SUPFAM" id="SSF54928">
    <property type="entry name" value="RNA-binding domain, RBD"/>
    <property type="match status" value="1"/>
</dbReference>
<organism evidence="9 10">
    <name type="scientific">Dimorphilus gyrociliatus</name>
    <dbReference type="NCBI Taxonomy" id="2664684"/>
    <lineage>
        <taxon>Eukaryota</taxon>
        <taxon>Metazoa</taxon>
        <taxon>Spiralia</taxon>
        <taxon>Lophotrochozoa</taxon>
        <taxon>Annelida</taxon>
        <taxon>Polychaeta</taxon>
        <taxon>Polychaeta incertae sedis</taxon>
        <taxon>Dinophilidae</taxon>
        <taxon>Dimorphilus</taxon>
    </lineage>
</organism>
<dbReference type="InterPro" id="IPR012677">
    <property type="entry name" value="Nucleotide-bd_a/b_plait_sf"/>
</dbReference>
<feature type="compositionally biased region" description="Basic residues" evidence="7">
    <location>
        <begin position="150"/>
        <end position="167"/>
    </location>
</feature>
<dbReference type="InterPro" id="IPR035979">
    <property type="entry name" value="RBD_domain_sf"/>
</dbReference>
<dbReference type="CDD" id="cd12411">
    <property type="entry name" value="RRM_ist3_like"/>
    <property type="match status" value="1"/>
</dbReference>
<dbReference type="PROSITE" id="PS50102">
    <property type="entry name" value="RRM"/>
    <property type="match status" value="1"/>
</dbReference>
<reference evidence="9 10" key="1">
    <citation type="submission" date="2020-08" db="EMBL/GenBank/DDBJ databases">
        <authorList>
            <person name="Hejnol A."/>
        </authorList>
    </citation>
    <scope>NUCLEOTIDE SEQUENCE [LARGE SCALE GENOMIC DNA]</scope>
</reference>
<comment type="subunit">
    <text evidence="4">Part of the activated spliceosome B/catalytic step 1 spliceosome, one of the forms of the spliceosome which has a well-formed active site but still cannot catalyze the branching reaction and is composed of at least 52 proteins, the U2, U5 and U6 snRNAs and the pre-mRNA. Component of the minor spliceosome, which splices U12-type introns.</text>
</comment>
<keyword evidence="10" id="KW-1185">Reference proteome</keyword>
<dbReference type="Gene3D" id="3.30.70.330">
    <property type="match status" value="1"/>
</dbReference>
<feature type="compositionally biased region" description="Basic and acidic residues" evidence="7">
    <location>
        <begin position="291"/>
        <end position="301"/>
    </location>
</feature>
<dbReference type="InterPro" id="IPR051847">
    <property type="entry name" value="RNA_proc/Spliceosome_comp"/>
</dbReference>
<dbReference type="Proteomes" id="UP000549394">
    <property type="component" value="Unassembled WGS sequence"/>
</dbReference>
<feature type="compositionally biased region" description="Basic residues" evidence="7">
    <location>
        <begin position="350"/>
        <end position="364"/>
    </location>
</feature>
<dbReference type="PANTHER" id="PTHR45880">
    <property type="entry name" value="RNA-BINDING MOTIF PROTEIN, X-LINKED 2"/>
    <property type="match status" value="1"/>
</dbReference>
<evidence type="ECO:0000256" key="1">
    <source>
        <dbReference type="ARBA" id="ARBA00022884"/>
    </source>
</evidence>
<evidence type="ECO:0000256" key="3">
    <source>
        <dbReference type="ARBA" id="ARBA00061455"/>
    </source>
</evidence>
<dbReference type="GO" id="GO:0003723">
    <property type="term" value="F:RNA binding"/>
    <property type="evidence" value="ECO:0007669"/>
    <property type="project" value="UniProtKB-UniRule"/>
</dbReference>
<dbReference type="GO" id="GO:0005654">
    <property type="term" value="C:nucleoplasm"/>
    <property type="evidence" value="ECO:0007669"/>
    <property type="project" value="UniProtKB-ARBA"/>
</dbReference>
<dbReference type="AlphaFoldDB" id="A0A7I8VSF1"/>
<feature type="compositionally biased region" description="Basic and acidic residues" evidence="7">
    <location>
        <begin position="182"/>
        <end position="282"/>
    </location>
</feature>
<comment type="caution">
    <text evidence="9">The sequence shown here is derived from an EMBL/GenBank/DDBJ whole genome shotgun (WGS) entry which is preliminary data.</text>
</comment>
<evidence type="ECO:0000313" key="9">
    <source>
        <dbReference type="EMBL" id="CAD5119242.1"/>
    </source>
</evidence>
<name>A0A7I8VSF1_9ANNE</name>
<dbReference type="PANTHER" id="PTHR45880:SF1">
    <property type="entry name" value="RNA-BINDING MOTIF PROTEIN, X-LINKED 2"/>
    <property type="match status" value="1"/>
</dbReference>
<evidence type="ECO:0000313" key="10">
    <source>
        <dbReference type="Proteomes" id="UP000549394"/>
    </source>
</evidence>
<dbReference type="OrthoDB" id="2573941at2759"/>
<protein>
    <recommendedName>
        <fullName evidence="5">RNA-binding motif protein, X-linked 2</fullName>
    </recommendedName>
</protein>
<gene>
    <name evidence="9" type="ORF">DGYR_LOCUS7514</name>
</gene>
<proteinExistence type="inferred from homology"/>
<dbReference type="GO" id="GO:0071013">
    <property type="term" value="C:catalytic step 2 spliceosome"/>
    <property type="evidence" value="ECO:0007669"/>
    <property type="project" value="TreeGrafter"/>
</dbReference>
<dbReference type="InterPro" id="IPR000504">
    <property type="entry name" value="RRM_dom"/>
</dbReference>
<dbReference type="GO" id="GO:0071011">
    <property type="term" value="C:precatalytic spliceosome"/>
    <property type="evidence" value="ECO:0007669"/>
    <property type="project" value="TreeGrafter"/>
</dbReference>
<comment type="similarity">
    <text evidence="3">Belongs to the IST3 family.</text>
</comment>
<feature type="compositionally biased region" description="Basic residues" evidence="7">
    <location>
        <begin position="306"/>
        <end position="320"/>
    </location>
</feature>
<accession>A0A7I8VSF1</accession>
<evidence type="ECO:0000256" key="6">
    <source>
        <dbReference type="PROSITE-ProRule" id="PRU00176"/>
    </source>
</evidence>
<dbReference type="GO" id="GO:0000398">
    <property type="term" value="P:mRNA splicing, via spliceosome"/>
    <property type="evidence" value="ECO:0007669"/>
    <property type="project" value="InterPro"/>
</dbReference>
<comment type="function">
    <text evidence="2">Involved in pre-mRNA splicing as component of the activated spliceosome. As a component of the minor spliceosome, involved in the splicing of U12-type introns in pre-mRNAs.</text>
</comment>
<keyword evidence="1 6" id="KW-0694">RNA-binding</keyword>
<sequence length="364" mass="42965">MNPLTNVKNLNKINKIELEAGIAGTSGSWHKKYKDSAWIFIGGLPYELTEGDALCVFSQYGEIVNINLIRDRKTGKMKGFGFLCYEDQRSTILAVDNLNGIKICGRTIRVDHVEEYKVKLHDDVDETTKQVIMEGCAPVAVIPSDDERKKKSKKKKKKSKKSKKKAKKAESSDDSATTDSEFESKADVKANIKRENSKWDERPVKQERDAESRRNSKWDKRQTEEFESERTFKQERESHSNRRGTGDRREHYNSRDIRRSRSRSGERRYDGKQRFPKREQRSRSRSPGIRRNRDEYREKNDSSTSKLRHDRNFQSRKSRSRSAERGRNNNDKNSRRDRRVKSRSHDRQTRRTRSRSRSPRRYKR</sequence>
<dbReference type="EMBL" id="CAJFCJ010000009">
    <property type="protein sequence ID" value="CAD5119242.1"/>
    <property type="molecule type" value="Genomic_DNA"/>
</dbReference>
<feature type="domain" description="RRM" evidence="8">
    <location>
        <begin position="37"/>
        <end position="115"/>
    </location>
</feature>
<evidence type="ECO:0000256" key="5">
    <source>
        <dbReference type="ARBA" id="ARBA00074390"/>
    </source>
</evidence>
<dbReference type="SMART" id="SM00360">
    <property type="entry name" value="RRM"/>
    <property type="match status" value="1"/>
</dbReference>
<evidence type="ECO:0000256" key="7">
    <source>
        <dbReference type="SAM" id="MobiDB-lite"/>
    </source>
</evidence>
<evidence type="ECO:0000259" key="8">
    <source>
        <dbReference type="PROSITE" id="PS50102"/>
    </source>
</evidence>
<dbReference type="InterPro" id="IPR045844">
    <property type="entry name" value="RRM_Ist3-like"/>
</dbReference>
<evidence type="ECO:0000256" key="2">
    <source>
        <dbReference type="ARBA" id="ARBA00053249"/>
    </source>
</evidence>
<dbReference type="GO" id="GO:0005686">
    <property type="term" value="C:U2 snRNP"/>
    <property type="evidence" value="ECO:0007669"/>
    <property type="project" value="TreeGrafter"/>
</dbReference>
<feature type="region of interest" description="Disordered" evidence="7">
    <location>
        <begin position="143"/>
        <end position="364"/>
    </location>
</feature>